<dbReference type="AlphaFoldDB" id="A0A0F9MP54"/>
<gene>
    <name evidence="1" type="ORF">LCGC14_1067300</name>
</gene>
<organism evidence="1">
    <name type="scientific">marine sediment metagenome</name>
    <dbReference type="NCBI Taxonomy" id="412755"/>
    <lineage>
        <taxon>unclassified sequences</taxon>
        <taxon>metagenomes</taxon>
        <taxon>ecological metagenomes</taxon>
    </lineage>
</organism>
<reference evidence="1" key="1">
    <citation type="journal article" date="2015" name="Nature">
        <title>Complex archaea that bridge the gap between prokaryotes and eukaryotes.</title>
        <authorList>
            <person name="Spang A."/>
            <person name="Saw J.H."/>
            <person name="Jorgensen S.L."/>
            <person name="Zaremba-Niedzwiedzka K."/>
            <person name="Martijn J."/>
            <person name="Lind A.E."/>
            <person name="van Eijk R."/>
            <person name="Schleper C."/>
            <person name="Guy L."/>
            <person name="Ettema T.J."/>
        </authorList>
    </citation>
    <scope>NUCLEOTIDE SEQUENCE</scope>
</reference>
<evidence type="ECO:0000313" key="1">
    <source>
        <dbReference type="EMBL" id="KKN07404.1"/>
    </source>
</evidence>
<proteinExistence type="predicted"/>
<dbReference type="EMBL" id="LAZR01004575">
    <property type="protein sequence ID" value="KKN07404.1"/>
    <property type="molecule type" value="Genomic_DNA"/>
</dbReference>
<comment type="caution">
    <text evidence="1">The sequence shown here is derived from an EMBL/GenBank/DDBJ whole genome shotgun (WGS) entry which is preliminary data.</text>
</comment>
<name>A0A0F9MP54_9ZZZZ</name>
<accession>A0A0F9MP54</accession>
<sequence>MCKPGHCFSDEEKTKLKEKGWSEEQIHFADDSVIEDKIKELI</sequence>
<protein>
    <submittedName>
        <fullName evidence="1">Uncharacterized protein</fullName>
    </submittedName>
</protein>